<proteinExistence type="predicted"/>
<comment type="caution">
    <text evidence="2">The sequence shown here is derived from an EMBL/GenBank/DDBJ whole genome shotgun (WGS) entry which is preliminary data.</text>
</comment>
<feature type="chain" id="PRO_5043909648" description="DUF885 domain-containing protein" evidence="1">
    <location>
        <begin position="25"/>
        <end position="601"/>
    </location>
</feature>
<dbReference type="PANTHER" id="PTHR33361:SF2">
    <property type="entry name" value="DUF885 DOMAIN-CONTAINING PROTEIN"/>
    <property type="match status" value="1"/>
</dbReference>
<dbReference type="AlphaFoldDB" id="A0AAV2QNL6"/>
<evidence type="ECO:0000313" key="3">
    <source>
        <dbReference type="Proteomes" id="UP001497623"/>
    </source>
</evidence>
<sequence>VTVHHDNMRILLLLGLLCASRTGGLVLPGSDVKLSPAVEELFNVYWNWRLLDMPEYASFVGIHDYDNILDDLSLGAYQARFDACNSFLVQADALEGGLTEHADLLNIKIFKDEVQTYMDGFEFKGYYVPINYLEGIQMDFERLISWMILETADDYNKLLSRYDLLVHQIDQIIILMREGMEEGIVNHEISMKYVVEKLDEMVVEDARNSSLYQPFVNIPDSIDSEQSAEFKIRAEQILNRNIIPAFGHLRDFIRDEYVTRQDIAITSLPNGPAMYEQILRFHTSTTLTAQEIHDLGLSEVERIEAEMAKIVAELGYDMTVPEFSDMIKNDPENFFDNPDDLLAGFEDICVNQVPDKLDAIFKNIPTSELVIQGDMSPDGAGAFYLSPSYDGSRPGVFYVNIYNYDAQPKYEMMTLSLHEARPGHHLQNSHSVESPNMPFFRRVMEDRNYASAPSRFPMNTAYTEGWGLYAESLGFDMNLYEDPMYRYGHYSDEIFRACRLVVDTGMHTLGWSRDEAIDFVNTHTALSKVDVENEIDRYITWPGQALAYKIGELKFQELRLKATDEMGDAFDIKDFHDIILESVGPLSIVEEEINSWIEGGA</sequence>
<evidence type="ECO:0000313" key="2">
    <source>
        <dbReference type="EMBL" id="CAL4090699.1"/>
    </source>
</evidence>
<name>A0AAV2QNL6_MEGNR</name>
<evidence type="ECO:0008006" key="4">
    <source>
        <dbReference type="Google" id="ProtNLM"/>
    </source>
</evidence>
<dbReference type="EMBL" id="CAXKWB010008317">
    <property type="protein sequence ID" value="CAL4090699.1"/>
    <property type="molecule type" value="Genomic_DNA"/>
</dbReference>
<feature type="signal peptide" evidence="1">
    <location>
        <begin position="1"/>
        <end position="24"/>
    </location>
</feature>
<reference evidence="2 3" key="1">
    <citation type="submission" date="2024-05" db="EMBL/GenBank/DDBJ databases">
        <authorList>
            <person name="Wallberg A."/>
        </authorList>
    </citation>
    <scope>NUCLEOTIDE SEQUENCE [LARGE SCALE GENOMIC DNA]</scope>
</reference>
<dbReference type="PANTHER" id="PTHR33361">
    <property type="entry name" value="GLR0591 PROTEIN"/>
    <property type="match status" value="1"/>
</dbReference>
<organism evidence="2 3">
    <name type="scientific">Meganyctiphanes norvegica</name>
    <name type="common">Northern krill</name>
    <name type="synonym">Thysanopoda norvegica</name>
    <dbReference type="NCBI Taxonomy" id="48144"/>
    <lineage>
        <taxon>Eukaryota</taxon>
        <taxon>Metazoa</taxon>
        <taxon>Ecdysozoa</taxon>
        <taxon>Arthropoda</taxon>
        <taxon>Crustacea</taxon>
        <taxon>Multicrustacea</taxon>
        <taxon>Malacostraca</taxon>
        <taxon>Eumalacostraca</taxon>
        <taxon>Eucarida</taxon>
        <taxon>Euphausiacea</taxon>
        <taxon>Euphausiidae</taxon>
        <taxon>Meganyctiphanes</taxon>
    </lineage>
</organism>
<keyword evidence="1" id="KW-0732">Signal</keyword>
<keyword evidence="3" id="KW-1185">Reference proteome</keyword>
<dbReference type="Proteomes" id="UP001497623">
    <property type="component" value="Unassembled WGS sequence"/>
</dbReference>
<dbReference type="Pfam" id="PF05960">
    <property type="entry name" value="DUF885"/>
    <property type="match status" value="1"/>
</dbReference>
<protein>
    <recommendedName>
        <fullName evidence="4">DUF885 domain-containing protein</fullName>
    </recommendedName>
</protein>
<evidence type="ECO:0000256" key="1">
    <source>
        <dbReference type="SAM" id="SignalP"/>
    </source>
</evidence>
<dbReference type="InterPro" id="IPR010281">
    <property type="entry name" value="DUF885"/>
</dbReference>
<feature type="non-terminal residue" evidence="2">
    <location>
        <position position="1"/>
    </location>
</feature>
<accession>A0AAV2QNL6</accession>
<gene>
    <name evidence="2" type="ORF">MNOR_LOCUS14084</name>
</gene>